<evidence type="ECO:0000313" key="4">
    <source>
        <dbReference type="Proteomes" id="UP000320421"/>
    </source>
</evidence>
<keyword evidence="2" id="KW-1133">Transmembrane helix</keyword>
<evidence type="ECO:0000256" key="2">
    <source>
        <dbReference type="SAM" id="Phobius"/>
    </source>
</evidence>
<keyword evidence="2" id="KW-0472">Membrane</keyword>
<feature type="region of interest" description="Disordered" evidence="1">
    <location>
        <begin position="48"/>
        <end position="279"/>
    </location>
</feature>
<gene>
    <name evidence="3" type="ORF">HG66A1_58890</name>
</gene>
<dbReference type="AlphaFoldDB" id="A0A517PXG5"/>
<organism evidence="3 4">
    <name type="scientific">Gimesia chilikensis</name>
    <dbReference type="NCBI Taxonomy" id="2605989"/>
    <lineage>
        <taxon>Bacteria</taxon>
        <taxon>Pseudomonadati</taxon>
        <taxon>Planctomycetota</taxon>
        <taxon>Planctomycetia</taxon>
        <taxon>Planctomycetales</taxon>
        <taxon>Planctomycetaceae</taxon>
        <taxon>Gimesia</taxon>
    </lineage>
</organism>
<dbReference type="RefSeq" id="WP_145192409.1">
    <property type="nucleotide sequence ID" value="NZ_CP036266.1"/>
</dbReference>
<dbReference type="OrthoDB" id="207753at2"/>
<feature type="compositionally biased region" description="Low complexity" evidence="1">
    <location>
        <begin position="243"/>
        <end position="273"/>
    </location>
</feature>
<accession>A0A517PXG5</accession>
<feature type="compositionally biased region" description="Basic and acidic residues" evidence="1">
    <location>
        <begin position="113"/>
        <end position="122"/>
    </location>
</feature>
<feature type="transmembrane region" description="Helical" evidence="2">
    <location>
        <begin position="286"/>
        <end position="307"/>
    </location>
</feature>
<keyword evidence="2" id="KW-0812">Transmembrane</keyword>
<feature type="compositionally biased region" description="Low complexity" evidence="1">
    <location>
        <begin position="212"/>
        <end position="235"/>
    </location>
</feature>
<feature type="compositionally biased region" description="Acidic residues" evidence="1">
    <location>
        <begin position="60"/>
        <end position="99"/>
    </location>
</feature>
<evidence type="ECO:0000313" key="3">
    <source>
        <dbReference type="EMBL" id="QDT24063.1"/>
    </source>
</evidence>
<name>A0A517PXG5_9PLAN</name>
<sequence length="545" mass="58631">MSIEVTCPACGGSIQIEEVAEVVACPLCQVHLQVDPETSEPVLVSLDADEEADPPAAEASETETADAEAETQDEPVAEADSETASEETASEETTTDEETASPFSFLPGANQARKTEKRETPKFDFLPGGANDSADNDTAEVAEPESFTDEAIEAEAEVASTETTADAESETAAESTDSQSEEQPAGTETASPFSFLPGGSNDEQTTEEATAETESATAETETATEDTTANAAETATDAEETSEAAVSETPAPVETAATESTTAAPEPAASPAPQSYRKPKTVSRRLFTLTLTYAIAATIMVAMLLYAKYQGDPHQLESLPDLKPPIKNDEIALQLVPENAELPPGHTLQLGGPGRRFGNVMVTPLRVTRGPLEFEHYTGDASRTREPTSSDVLKLYLKFENMSDDQTFEPLDQKLLLSRVPGKNPDSPMRANNFVSRVDQLHPDGERVLVYDMPPSWEWNIKGQNINQESTPQKLEPGQSFETFVATNEAGIDSLTGELVWRLQIRKGYNPKSHRGVTTLIDVVFNSDQIQKEVPSESKAPLPTS</sequence>
<proteinExistence type="predicted"/>
<reference evidence="3 4" key="1">
    <citation type="submission" date="2019-02" db="EMBL/GenBank/DDBJ databases">
        <title>Deep-cultivation of Planctomycetes and their phenomic and genomic characterization uncovers novel biology.</title>
        <authorList>
            <person name="Wiegand S."/>
            <person name="Jogler M."/>
            <person name="Boedeker C."/>
            <person name="Pinto D."/>
            <person name="Vollmers J."/>
            <person name="Rivas-Marin E."/>
            <person name="Kohn T."/>
            <person name="Peeters S.H."/>
            <person name="Heuer A."/>
            <person name="Rast P."/>
            <person name="Oberbeckmann S."/>
            <person name="Bunk B."/>
            <person name="Jeske O."/>
            <person name="Meyerdierks A."/>
            <person name="Storesund J.E."/>
            <person name="Kallscheuer N."/>
            <person name="Luecker S."/>
            <person name="Lage O.M."/>
            <person name="Pohl T."/>
            <person name="Merkel B.J."/>
            <person name="Hornburger P."/>
            <person name="Mueller R.-W."/>
            <person name="Bruemmer F."/>
            <person name="Labrenz M."/>
            <person name="Spormann A.M."/>
            <person name="Op den Camp H."/>
            <person name="Overmann J."/>
            <person name="Amann R."/>
            <person name="Jetten M.S.M."/>
            <person name="Mascher T."/>
            <person name="Medema M.H."/>
            <person name="Devos D.P."/>
            <person name="Kaster A.-K."/>
            <person name="Ovreas L."/>
            <person name="Rohde M."/>
            <person name="Galperin M.Y."/>
            <person name="Jogler C."/>
        </authorList>
    </citation>
    <scope>NUCLEOTIDE SEQUENCE [LARGE SCALE GENOMIC DNA]</scope>
    <source>
        <strain evidence="3 4">HG66A1</strain>
    </source>
</reference>
<feature type="compositionally biased region" description="Acidic residues" evidence="1">
    <location>
        <begin position="134"/>
        <end position="156"/>
    </location>
</feature>
<keyword evidence="4" id="KW-1185">Reference proteome</keyword>
<evidence type="ECO:0000256" key="1">
    <source>
        <dbReference type="SAM" id="MobiDB-lite"/>
    </source>
</evidence>
<feature type="compositionally biased region" description="Low complexity" evidence="1">
    <location>
        <begin position="172"/>
        <end position="182"/>
    </location>
</feature>
<dbReference type="Proteomes" id="UP000320421">
    <property type="component" value="Chromosome"/>
</dbReference>
<dbReference type="EMBL" id="CP036266">
    <property type="protein sequence ID" value="QDT24063.1"/>
    <property type="molecule type" value="Genomic_DNA"/>
</dbReference>
<protein>
    <submittedName>
        <fullName evidence="3">Uncharacterized protein</fullName>
    </submittedName>
</protein>